<comment type="caution">
    <text evidence="2">The sequence shown here is derived from an EMBL/GenBank/DDBJ whole genome shotgun (WGS) entry which is preliminary data.</text>
</comment>
<protein>
    <submittedName>
        <fullName evidence="2">Protein tincar</fullName>
    </submittedName>
</protein>
<proteinExistence type="predicted"/>
<dbReference type="EMBL" id="BMAT01009538">
    <property type="protein sequence ID" value="GFS08235.1"/>
    <property type="molecule type" value="Genomic_DNA"/>
</dbReference>
<feature type="transmembrane region" description="Helical" evidence="1">
    <location>
        <begin position="64"/>
        <end position="86"/>
    </location>
</feature>
<evidence type="ECO:0000256" key="1">
    <source>
        <dbReference type="SAM" id="Phobius"/>
    </source>
</evidence>
<keyword evidence="3" id="KW-1185">Reference proteome</keyword>
<gene>
    <name evidence="2" type="ORF">ElyMa_004751500</name>
</gene>
<feature type="transmembrane region" description="Helical" evidence="1">
    <location>
        <begin position="12"/>
        <end position="31"/>
    </location>
</feature>
<dbReference type="AlphaFoldDB" id="A0AAV4IF03"/>
<accession>A0AAV4IF03</accession>
<reference evidence="2 3" key="1">
    <citation type="journal article" date="2021" name="Elife">
        <title>Chloroplast acquisition without the gene transfer in kleptoplastic sea slugs, Plakobranchus ocellatus.</title>
        <authorList>
            <person name="Maeda T."/>
            <person name="Takahashi S."/>
            <person name="Yoshida T."/>
            <person name="Shimamura S."/>
            <person name="Takaki Y."/>
            <person name="Nagai Y."/>
            <person name="Toyoda A."/>
            <person name="Suzuki Y."/>
            <person name="Arimoto A."/>
            <person name="Ishii H."/>
            <person name="Satoh N."/>
            <person name="Nishiyama T."/>
            <person name="Hasebe M."/>
            <person name="Maruyama T."/>
            <person name="Minagawa J."/>
            <person name="Obokata J."/>
            <person name="Shigenobu S."/>
        </authorList>
    </citation>
    <scope>NUCLEOTIDE SEQUENCE [LARGE SCALE GENOMIC DNA]</scope>
</reference>
<evidence type="ECO:0000313" key="3">
    <source>
        <dbReference type="Proteomes" id="UP000762676"/>
    </source>
</evidence>
<dbReference type="InterPro" id="IPR053291">
    <property type="entry name" value="Ommatidial_diff-associated"/>
</dbReference>
<name>A0AAV4IF03_9GAST</name>
<dbReference type="PANTHER" id="PTHR21579:SF20">
    <property type="entry name" value="PROTEIN TINCAR"/>
    <property type="match status" value="1"/>
</dbReference>
<keyword evidence="1" id="KW-1133">Transmembrane helix</keyword>
<sequence>MLLIGRIVQSSSLNSFSSICYCLFTLGVHAYSCYTAIGRYREAESRAWPGGGGTSGPPVESGTMLGLTILSLVLMPLFCFTCVLKVGNLANDGVKLGRDHALGCASDTTKDCSTRSRGLRRLWKIACPVSQTIHVIAAFLILLPETLLTAVEIKYGYKSTGEFINRVSLISGYVHSFGDIKVCV</sequence>
<organism evidence="2 3">
    <name type="scientific">Elysia marginata</name>
    <dbReference type="NCBI Taxonomy" id="1093978"/>
    <lineage>
        <taxon>Eukaryota</taxon>
        <taxon>Metazoa</taxon>
        <taxon>Spiralia</taxon>
        <taxon>Lophotrochozoa</taxon>
        <taxon>Mollusca</taxon>
        <taxon>Gastropoda</taxon>
        <taxon>Heterobranchia</taxon>
        <taxon>Euthyneura</taxon>
        <taxon>Panpulmonata</taxon>
        <taxon>Sacoglossa</taxon>
        <taxon>Placobranchoidea</taxon>
        <taxon>Plakobranchidae</taxon>
        <taxon>Elysia</taxon>
    </lineage>
</organism>
<keyword evidence="1" id="KW-0472">Membrane</keyword>
<dbReference type="Proteomes" id="UP000762676">
    <property type="component" value="Unassembled WGS sequence"/>
</dbReference>
<keyword evidence="1" id="KW-0812">Transmembrane</keyword>
<dbReference type="PANTHER" id="PTHR21579">
    <property type="entry name" value="PROTEIN TINCAR"/>
    <property type="match status" value="1"/>
</dbReference>
<evidence type="ECO:0000313" key="2">
    <source>
        <dbReference type="EMBL" id="GFS08235.1"/>
    </source>
</evidence>